<organism evidence="2 3">
    <name type="scientific">Taxus chinensis</name>
    <name type="common">Chinese yew</name>
    <name type="synonym">Taxus wallichiana var. chinensis</name>
    <dbReference type="NCBI Taxonomy" id="29808"/>
    <lineage>
        <taxon>Eukaryota</taxon>
        <taxon>Viridiplantae</taxon>
        <taxon>Streptophyta</taxon>
        <taxon>Embryophyta</taxon>
        <taxon>Tracheophyta</taxon>
        <taxon>Spermatophyta</taxon>
        <taxon>Pinopsida</taxon>
        <taxon>Pinidae</taxon>
        <taxon>Conifers II</taxon>
        <taxon>Cupressales</taxon>
        <taxon>Taxaceae</taxon>
        <taxon>Taxus</taxon>
    </lineage>
</organism>
<dbReference type="EMBL" id="JAHRHJ020000009">
    <property type="protein sequence ID" value="KAH9302239.1"/>
    <property type="molecule type" value="Genomic_DNA"/>
</dbReference>
<feature type="region of interest" description="Disordered" evidence="1">
    <location>
        <begin position="20"/>
        <end position="54"/>
    </location>
</feature>
<evidence type="ECO:0000256" key="1">
    <source>
        <dbReference type="SAM" id="MobiDB-lite"/>
    </source>
</evidence>
<keyword evidence="3" id="KW-1185">Reference proteome</keyword>
<dbReference type="Proteomes" id="UP000824469">
    <property type="component" value="Unassembled WGS sequence"/>
</dbReference>
<reference evidence="2 3" key="1">
    <citation type="journal article" date="2021" name="Nat. Plants">
        <title>The Taxus genome provides insights into paclitaxel biosynthesis.</title>
        <authorList>
            <person name="Xiong X."/>
            <person name="Gou J."/>
            <person name="Liao Q."/>
            <person name="Li Y."/>
            <person name="Zhou Q."/>
            <person name="Bi G."/>
            <person name="Li C."/>
            <person name="Du R."/>
            <person name="Wang X."/>
            <person name="Sun T."/>
            <person name="Guo L."/>
            <person name="Liang H."/>
            <person name="Lu P."/>
            <person name="Wu Y."/>
            <person name="Zhang Z."/>
            <person name="Ro D.K."/>
            <person name="Shang Y."/>
            <person name="Huang S."/>
            <person name="Yan J."/>
        </authorList>
    </citation>
    <scope>NUCLEOTIDE SEQUENCE [LARGE SCALE GENOMIC DNA]</scope>
    <source>
        <strain evidence="2">Ta-2019</strain>
    </source>
</reference>
<feature type="non-terminal residue" evidence="2">
    <location>
        <position position="1"/>
    </location>
</feature>
<sequence>SRREARKAFLALAQKDGPLLEKTSVTQNESLKDDKMNKLEEDDDNTVHVPRSAP</sequence>
<proteinExistence type="predicted"/>
<accession>A0AA38CSX7</accession>
<dbReference type="AlphaFoldDB" id="A0AA38CSX7"/>
<gene>
    <name evidence="2" type="ORF">KI387_013822</name>
</gene>
<comment type="caution">
    <text evidence="2">The sequence shown here is derived from an EMBL/GenBank/DDBJ whole genome shotgun (WGS) entry which is preliminary data.</text>
</comment>
<feature type="non-terminal residue" evidence="2">
    <location>
        <position position="54"/>
    </location>
</feature>
<protein>
    <submittedName>
        <fullName evidence="2">Uncharacterized protein</fullName>
    </submittedName>
</protein>
<feature type="compositionally biased region" description="Basic and acidic residues" evidence="1">
    <location>
        <begin position="30"/>
        <end position="39"/>
    </location>
</feature>
<evidence type="ECO:0000313" key="2">
    <source>
        <dbReference type="EMBL" id="KAH9302239.1"/>
    </source>
</evidence>
<name>A0AA38CSX7_TAXCH</name>
<evidence type="ECO:0000313" key="3">
    <source>
        <dbReference type="Proteomes" id="UP000824469"/>
    </source>
</evidence>